<gene>
    <name evidence="2" type="ORF">H671_2g5868</name>
</gene>
<protein>
    <submittedName>
        <fullName evidence="2">Uncharacterized protein</fullName>
    </submittedName>
</protein>
<name>A0A061ILB9_CRIGR</name>
<reference evidence="3" key="1">
    <citation type="journal article" date="2013" name="Nat. Biotechnol.">
        <title>Chinese hamster genome sequenced from sorted chromosomes.</title>
        <authorList>
            <person name="Brinkrolf K."/>
            <person name="Rupp O."/>
            <person name="Laux H."/>
            <person name="Kollin F."/>
            <person name="Ernst W."/>
            <person name="Linke B."/>
            <person name="Kofler R."/>
            <person name="Romand S."/>
            <person name="Hesse F."/>
            <person name="Budach W.E."/>
            <person name="Galosy S."/>
            <person name="Muller D."/>
            <person name="Noll T."/>
            <person name="Wienberg J."/>
            <person name="Jostock T."/>
            <person name="Leonard M."/>
            <person name="Grillari J."/>
            <person name="Tauch A."/>
            <person name="Goesmann A."/>
            <person name="Helk B."/>
            <person name="Mott J.E."/>
            <person name="Puhler A."/>
            <person name="Borth N."/>
        </authorList>
    </citation>
    <scope>NUCLEOTIDE SEQUENCE [LARGE SCALE GENOMIC DNA]</scope>
    <source>
        <strain evidence="3">17A/GY</strain>
    </source>
</reference>
<dbReference type="AlphaFoldDB" id="A0A061ILB9"/>
<organism evidence="2 3">
    <name type="scientific">Cricetulus griseus</name>
    <name type="common">Chinese hamster</name>
    <name type="synonym">Cricetulus barabensis griseus</name>
    <dbReference type="NCBI Taxonomy" id="10029"/>
    <lineage>
        <taxon>Eukaryota</taxon>
        <taxon>Metazoa</taxon>
        <taxon>Chordata</taxon>
        <taxon>Craniata</taxon>
        <taxon>Vertebrata</taxon>
        <taxon>Euteleostomi</taxon>
        <taxon>Mammalia</taxon>
        <taxon>Eutheria</taxon>
        <taxon>Euarchontoglires</taxon>
        <taxon>Glires</taxon>
        <taxon>Rodentia</taxon>
        <taxon>Myomorpha</taxon>
        <taxon>Muroidea</taxon>
        <taxon>Cricetidae</taxon>
        <taxon>Cricetinae</taxon>
        <taxon>Cricetulus</taxon>
    </lineage>
</organism>
<feature type="transmembrane region" description="Helical" evidence="1">
    <location>
        <begin position="36"/>
        <end position="59"/>
    </location>
</feature>
<keyword evidence="1" id="KW-1133">Transmembrane helix</keyword>
<sequence>MPIQVFHSLSLRTSSTILKRYGESGQLCLVPDFREFILSLSPFSLMLAVGLLYIAFIMFRRVKTINIEGY</sequence>
<dbReference type="EMBL" id="KE667896">
    <property type="protein sequence ID" value="ERE84565.1"/>
    <property type="molecule type" value="Genomic_DNA"/>
</dbReference>
<accession>A0A061ILB9</accession>
<dbReference type="Proteomes" id="UP000030759">
    <property type="component" value="Unassembled WGS sequence"/>
</dbReference>
<evidence type="ECO:0000256" key="1">
    <source>
        <dbReference type="SAM" id="Phobius"/>
    </source>
</evidence>
<evidence type="ECO:0000313" key="2">
    <source>
        <dbReference type="EMBL" id="ERE84565.1"/>
    </source>
</evidence>
<keyword evidence="1" id="KW-0812">Transmembrane</keyword>
<keyword evidence="1" id="KW-0472">Membrane</keyword>
<proteinExistence type="predicted"/>
<evidence type="ECO:0000313" key="3">
    <source>
        <dbReference type="Proteomes" id="UP000030759"/>
    </source>
</evidence>